<keyword evidence="1" id="KW-1133">Transmembrane helix</keyword>
<dbReference type="AlphaFoldDB" id="A0A6A6A2L4"/>
<keyword evidence="1" id="KW-0472">Membrane</keyword>
<evidence type="ECO:0000313" key="3">
    <source>
        <dbReference type="Proteomes" id="UP000799771"/>
    </source>
</evidence>
<dbReference type="RefSeq" id="XP_033520634.1">
    <property type="nucleotide sequence ID" value="XM_033670803.1"/>
</dbReference>
<dbReference type="GeneID" id="54411235"/>
<dbReference type="Proteomes" id="UP000799771">
    <property type="component" value="Unassembled WGS sequence"/>
</dbReference>
<protein>
    <submittedName>
        <fullName evidence="2">Uncharacterized protein</fullName>
    </submittedName>
</protein>
<evidence type="ECO:0000313" key="2">
    <source>
        <dbReference type="EMBL" id="KAF2126242.1"/>
    </source>
</evidence>
<gene>
    <name evidence="2" type="ORF">P153DRAFT_388985</name>
</gene>
<keyword evidence="3" id="KW-1185">Reference proteome</keyword>
<accession>A0A6A6A2L4</accession>
<organism evidence="2 3">
    <name type="scientific">Dothidotthia symphoricarpi CBS 119687</name>
    <dbReference type="NCBI Taxonomy" id="1392245"/>
    <lineage>
        <taxon>Eukaryota</taxon>
        <taxon>Fungi</taxon>
        <taxon>Dikarya</taxon>
        <taxon>Ascomycota</taxon>
        <taxon>Pezizomycotina</taxon>
        <taxon>Dothideomycetes</taxon>
        <taxon>Pleosporomycetidae</taxon>
        <taxon>Pleosporales</taxon>
        <taxon>Dothidotthiaceae</taxon>
        <taxon>Dothidotthia</taxon>
    </lineage>
</organism>
<proteinExistence type="predicted"/>
<evidence type="ECO:0000256" key="1">
    <source>
        <dbReference type="SAM" id="Phobius"/>
    </source>
</evidence>
<feature type="transmembrane region" description="Helical" evidence="1">
    <location>
        <begin position="6"/>
        <end position="26"/>
    </location>
</feature>
<name>A0A6A6A2L4_9PLEO</name>
<keyword evidence="1" id="KW-0812">Transmembrane</keyword>
<dbReference type="EMBL" id="ML977514">
    <property type="protein sequence ID" value="KAF2126242.1"/>
    <property type="molecule type" value="Genomic_DNA"/>
</dbReference>
<sequence length="150" mass="16784">MKYSHTIILVTLLVAIFCILFGWCLAKMCMRGFSAGAMEMQTRRDVEAAQPRGNEAGDVSAFVFVTRQDGCAWLHKFVCARDEDSPRDDRTTTPARLGNGTGVVREEHQLFMVCESGHALEARLHGVTTVCLLARFPSSRNAPDREMECW</sequence>
<reference evidence="2" key="1">
    <citation type="journal article" date="2020" name="Stud. Mycol.">
        <title>101 Dothideomycetes genomes: a test case for predicting lifestyles and emergence of pathogens.</title>
        <authorList>
            <person name="Haridas S."/>
            <person name="Albert R."/>
            <person name="Binder M."/>
            <person name="Bloem J."/>
            <person name="Labutti K."/>
            <person name="Salamov A."/>
            <person name="Andreopoulos B."/>
            <person name="Baker S."/>
            <person name="Barry K."/>
            <person name="Bills G."/>
            <person name="Bluhm B."/>
            <person name="Cannon C."/>
            <person name="Castanera R."/>
            <person name="Culley D."/>
            <person name="Daum C."/>
            <person name="Ezra D."/>
            <person name="Gonzalez J."/>
            <person name="Henrissat B."/>
            <person name="Kuo A."/>
            <person name="Liang C."/>
            <person name="Lipzen A."/>
            <person name="Lutzoni F."/>
            <person name="Magnuson J."/>
            <person name="Mondo S."/>
            <person name="Nolan M."/>
            <person name="Ohm R."/>
            <person name="Pangilinan J."/>
            <person name="Park H.-J."/>
            <person name="Ramirez L."/>
            <person name="Alfaro M."/>
            <person name="Sun H."/>
            <person name="Tritt A."/>
            <person name="Yoshinaga Y."/>
            <person name="Zwiers L.-H."/>
            <person name="Turgeon B."/>
            <person name="Goodwin S."/>
            <person name="Spatafora J."/>
            <person name="Crous P."/>
            <person name="Grigoriev I."/>
        </authorList>
    </citation>
    <scope>NUCLEOTIDE SEQUENCE</scope>
    <source>
        <strain evidence="2">CBS 119687</strain>
    </source>
</reference>